<keyword evidence="1" id="KW-0805">Transcription regulation</keyword>
<dbReference type="InterPro" id="IPR036388">
    <property type="entry name" value="WH-like_DNA-bd_sf"/>
</dbReference>
<dbReference type="InterPro" id="IPR036390">
    <property type="entry name" value="WH_DNA-bd_sf"/>
</dbReference>
<keyword evidence="7" id="KW-1185">Reference proteome</keyword>
<keyword evidence="3" id="KW-0804">Transcription</keyword>
<dbReference type="Pfam" id="PF09339">
    <property type="entry name" value="HTH_IclR"/>
    <property type="match status" value="1"/>
</dbReference>
<dbReference type="PANTHER" id="PTHR30136">
    <property type="entry name" value="HELIX-TURN-HELIX TRANSCRIPTIONAL REGULATOR, ICLR FAMILY"/>
    <property type="match status" value="1"/>
</dbReference>
<proteinExistence type="predicted"/>
<feature type="domain" description="HTH iclR-type" evidence="4">
    <location>
        <begin position="14"/>
        <end position="76"/>
    </location>
</feature>
<reference evidence="6 7" key="1">
    <citation type="submission" date="2020-07" db="EMBL/GenBank/DDBJ databases">
        <title>Sequencing the genomes of 1000 actinobacteria strains.</title>
        <authorList>
            <person name="Klenk H.-P."/>
        </authorList>
    </citation>
    <scope>NUCLEOTIDE SEQUENCE [LARGE SCALE GENOMIC DNA]</scope>
    <source>
        <strain evidence="6 7">DSM 22083</strain>
    </source>
</reference>
<dbReference type="SMART" id="SM00346">
    <property type="entry name" value="HTH_ICLR"/>
    <property type="match status" value="1"/>
</dbReference>
<organism evidence="6 7">
    <name type="scientific">Microlunatus parietis</name>
    <dbReference type="NCBI Taxonomy" id="682979"/>
    <lineage>
        <taxon>Bacteria</taxon>
        <taxon>Bacillati</taxon>
        <taxon>Actinomycetota</taxon>
        <taxon>Actinomycetes</taxon>
        <taxon>Propionibacteriales</taxon>
        <taxon>Propionibacteriaceae</taxon>
        <taxon>Microlunatus</taxon>
    </lineage>
</organism>
<dbReference type="PANTHER" id="PTHR30136:SF24">
    <property type="entry name" value="HTH-TYPE TRANSCRIPTIONAL REPRESSOR ALLR"/>
    <property type="match status" value="1"/>
</dbReference>
<evidence type="ECO:0000259" key="5">
    <source>
        <dbReference type="PROSITE" id="PS51078"/>
    </source>
</evidence>
<dbReference type="InterPro" id="IPR029016">
    <property type="entry name" value="GAF-like_dom_sf"/>
</dbReference>
<dbReference type="Proteomes" id="UP000569914">
    <property type="component" value="Unassembled WGS sequence"/>
</dbReference>
<sequence length="251" mass="26745">MRDAGAPAIGGHEPRAVQKALQLLEAVARLGPGSTAREIADWCRVPRSTAYRLLNLLVGDGYLVRVDDLAGFALGRRARELAAPTPDQGRPGPGAVKEVAEDLRRRIRHGVHLVSLAGVEPAWADPDPDHEVTADDPMLRAWHASAAGKILLADRPELLTGQRLARFTPYTITDWPRLLAELGDVRSSGLAVDREETVVGRVGLAAAVRSTTGRVTGCLLVAGRSGRLSPDAPDLIEPVLAGARRLSGWPG</sequence>
<protein>
    <submittedName>
        <fullName evidence="6">DNA-binding IclR family transcriptional regulator</fullName>
    </submittedName>
</protein>
<dbReference type="AlphaFoldDB" id="A0A7Y9LAU4"/>
<dbReference type="InterPro" id="IPR014757">
    <property type="entry name" value="Tscrpt_reg_IclR_C"/>
</dbReference>
<keyword evidence="2 6" id="KW-0238">DNA-binding</keyword>
<dbReference type="GO" id="GO:0045892">
    <property type="term" value="P:negative regulation of DNA-templated transcription"/>
    <property type="evidence" value="ECO:0007669"/>
    <property type="project" value="TreeGrafter"/>
</dbReference>
<dbReference type="InterPro" id="IPR005471">
    <property type="entry name" value="Tscrpt_reg_IclR_N"/>
</dbReference>
<dbReference type="Pfam" id="PF01614">
    <property type="entry name" value="IclR_C"/>
    <property type="match status" value="1"/>
</dbReference>
<comment type="caution">
    <text evidence="6">The sequence shown here is derived from an EMBL/GenBank/DDBJ whole genome shotgun (WGS) entry which is preliminary data.</text>
</comment>
<evidence type="ECO:0000313" key="7">
    <source>
        <dbReference type="Proteomes" id="UP000569914"/>
    </source>
</evidence>
<feature type="domain" description="IclR-ED" evidence="5">
    <location>
        <begin position="65"/>
        <end position="251"/>
    </location>
</feature>
<evidence type="ECO:0000256" key="3">
    <source>
        <dbReference type="ARBA" id="ARBA00023163"/>
    </source>
</evidence>
<evidence type="ECO:0000259" key="4">
    <source>
        <dbReference type="PROSITE" id="PS51077"/>
    </source>
</evidence>
<dbReference type="SUPFAM" id="SSF46785">
    <property type="entry name" value="Winged helix' DNA-binding domain"/>
    <property type="match status" value="1"/>
</dbReference>
<dbReference type="RefSeq" id="WP_218871022.1">
    <property type="nucleotide sequence ID" value="NZ_JACCBU010000001.1"/>
</dbReference>
<dbReference type="InterPro" id="IPR050707">
    <property type="entry name" value="HTH_MetabolicPath_Reg"/>
</dbReference>
<dbReference type="SUPFAM" id="SSF55781">
    <property type="entry name" value="GAF domain-like"/>
    <property type="match status" value="1"/>
</dbReference>
<dbReference type="Gene3D" id="1.10.10.10">
    <property type="entry name" value="Winged helix-like DNA-binding domain superfamily/Winged helix DNA-binding domain"/>
    <property type="match status" value="1"/>
</dbReference>
<dbReference type="Gene3D" id="3.30.450.40">
    <property type="match status" value="1"/>
</dbReference>
<dbReference type="GO" id="GO:0003677">
    <property type="term" value="F:DNA binding"/>
    <property type="evidence" value="ECO:0007669"/>
    <property type="project" value="UniProtKB-KW"/>
</dbReference>
<evidence type="ECO:0000313" key="6">
    <source>
        <dbReference type="EMBL" id="NYE69106.1"/>
    </source>
</evidence>
<dbReference type="EMBL" id="JACCBU010000001">
    <property type="protein sequence ID" value="NYE69106.1"/>
    <property type="molecule type" value="Genomic_DNA"/>
</dbReference>
<name>A0A7Y9LAU4_9ACTN</name>
<gene>
    <name evidence="6" type="ORF">BKA15_000435</name>
</gene>
<dbReference type="PROSITE" id="PS51077">
    <property type="entry name" value="HTH_ICLR"/>
    <property type="match status" value="1"/>
</dbReference>
<accession>A0A7Y9LAU4</accession>
<evidence type="ECO:0000256" key="2">
    <source>
        <dbReference type="ARBA" id="ARBA00023125"/>
    </source>
</evidence>
<dbReference type="PROSITE" id="PS51078">
    <property type="entry name" value="ICLR_ED"/>
    <property type="match status" value="1"/>
</dbReference>
<dbReference type="GO" id="GO:0003700">
    <property type="term" value="F:DNA-binding transcription factor activity"/>
    <property type="evidence" value="ECO:0007669"/>
    <property type="project" value="TreeGrafter"/>
</dbReference>
<evidence type="ECO:0000256" key="1">
    <source>
        <dbReference type="ARBA" id="ARBA00023015"/>
    </source>
</evidence>